<feature type="non-terminal residue" evidence="3">
    <location>
        <position position="1"/>
    </location>
</feature>
<evidence type="ECO:0000313" key="3">
    <source>
        <dbReference type="RefSeq" id="XP_026548756.1"/>
    </source>
</evidence>
<keyword evidence="2" id="KW-1185">Reference proteome</keyword>
<feature type="region of interest" description="Disordered" evidence="1">
    <location>
        <begin position="31"/>
        <end position="68"/>
    </location>
</feature>
<feature type="compositionally biased region" description="Low complexity" evidence="1">
    <location>
        <begin position="39"/>
        <end position="52"/>
    </location>
</feature>
<organism evidence="2 3">
    <name type="scientific">Notechis scutatus</name>
    <name type="common">mainland tiger snake</name>
    <dbReference type="NCBI Taxonomy" id="8663"/>
    <lineage>
        <taxon>Eukaryota</taxon>
        <taxon>Metazoa</taxon>
        <taxon>Chordata</taxon>
        <taxon>Craniata</taxon>
        <taxon>Vertebrata</taxon>
        <taxon>Euteleostomi</taxon>
        <taxon>Lepidosauria</taxon>
        <taxon>Squamata</taxon>
        <taxon>Bifurcata</taxon>
        <taxon>Unidentata</taxon>
        <taxon>Episquamata</taxon>
        <taxon>Toxicofera</taxon>
        <taxon>Serpentes</taxon>
        <taxon>Colubroidea</taxon>
        <taxon>Elapidae</taxon>
        <taxon>Hydrophiinae</taxon>
        <taxon>Notechis</taxon>
    </lineage>
</organism>
<accession>A0A6J1W0G0</accession>
<dbReference type="GeneID" id="113430532"/>
<dbReference type="KEGG" id="nss:113430532"/>
<dbReference type="Proteomes" id="UP000504612">
    <property type="component" value="Unplaced"/>
</dbReference>
<evidence type="ECO:0000256" key="1">
    <source>
        <dbReference type="SAM" id="MobiDB-lite"/>
    </source>
</evidence>
<proteinExistence type="predicted"/>
<protein>
    <submittedName>
        <fullName evidence="3">Lethal(2) giant larvae protein homolog 2-like</fullName>
    </submittedName>
</protein>
<reference evidence="3" key="1">
    <citation type="submission" date="2025-08" db="UniProtKB">
        <authorList>
            <consortium name="RefSeq"/>
        </authorList>
    </citation>
    <scope>IDENTIFICATION</scope>
</reference>
<dbReference type="AlphaFoldDB" id="A0A6J1W0G0"/>
<gene>
    <name evidence="3" type="primary">LOC113430532</name>
</gene>
<dbReference type="RefSeq" id="XP_026548756.1">
    <property type="nucleotide sequence ID" value="XM_026692971.1"/>
</dbReference>
<evidence type="ECO:0000313" key="2">
    <source>
        <dbReference type="Proteomes" id="UP000504612"/>
    </source>
</evidence>
<sequence>FYLISPSEFERFSLSPKWLVEPRSLVKALENRENCHGHSTSGTEKTSKKSNSIMESRQTSGEPGGDERMTDRLMEHALLNDESVLKEIQSTLEDGRGSYYNRSSGRIQVGHTLSNGGGKLTLYFYL</sequence>
<name>A0A6J1W0G0_9SAUR</name>